<accession>A0A843TZW9</accession>
<feature type="compositionally biased region" description="Basic and acidic residues" evidence="1">
    <location>
        <begin position="115"/>
        <end position="127"/>
    </location>
</feature>
<evidence type="ECO:0000313" key="2">
    <source>
        <dbReference type="EMBL" id="MQL74874.1"/>
    </source>
</evidence>
<organism evidence="2 3">
    <name type="scientific">Colocasia esculenta</name>
    <name type="common">Wild taro</name>
    <name type="synonym">Arum esculentum</name>
    <dbReference type="NCBI Taxonomy" id="4460"/>
    <lineage>
        <taxon>Eukaryota</taxon>
        <taxon>Viridiplantae</taxon>
        <taxon>Streptophyta</taxon>
        <taxon>Embryophyta</taxon>
        <taxon>Tracheophyta</taxon>
        <taxon>Spermatophyta</taxon>
        <taxon>Magnoliopsida</taxon>
        <taxon>Liliopsida</taxon>
        <taxon>Araceae</taxon>
        <taxon>Aroideae</taxon>
        <taxon>Colocasieae</taxon>
        <taxon>Colocasia</taxon>
    </lineage>
</organism>
<dbReference type="EMBL" id="NMUH01000225">
    <property type="protein sequence ID" value="MQL74874.1"/>
    <property type="molecule type" value="Genomic_DNA"/>
</dbReference>
<comment type="caution">
    <text evidence="2">The sequence shown here is derived from an EMBL/GenBank/DDBJ whole genome shotgun (WGS) entry which is preliminary data.</text>
</comment>
<evidence type="ECO:0000313" key="3">
    <source>
        <dbReference type="Proteomes" id="UP000652761"/>
    </source>
</evidence>
<dbReference type="AlphaFoldDB" id="A0A843TZW9"/>
<dbReference type="Proteomes" id="UP000652761">
    <property type="component" value="Unassembled WGS sequence"/>
</dbReference>
<reference evidence="2" key="1">
    <citation type="submission" date="2017-07" db="EMBL/GenBank/DDBJ databases">
        <title>Taro Niue Genome Assembly and Annotation.</title>
        <authorList>
            <person name="Atibalentja N."/>
            <person name="Keating K."/>
            <person name="Fields C.J."/>
        </authorList>
    </citation>
    <scope>NUCLEOTIDE SEQUENCE</scope>
    <source>
        <strain evidence="2">Niue_2</strain>
        <tissue evidence="2">Leaf</tissue>
    </source>
</reference>
<protein>
    <submittedName>
        <fullName evidence="2">Uncharacterized protein</fullName>
    </submittedName>
</protein>
<gene>
    <name evidence="2" type="ORF">Taro_007217</name>
</gene>
<feature type="region of interest" description="Disordered" evidence="1">
    <location>
        <begin position="104"/>
        <end position="162"/>
    </location>
</feature>
<evidence type="ECO:0000256" key="1">
    <source>
        <dbReference type="SAM" id="MobiDB-lite"/>
    </source>
</evidence>
<name>A0A843TZW9_COLES</name>
<keyword evidence="3" id="KW-1185">Reference proteome</keyword>
<feature type="non-terminal residue" evidence="2">
    <location>
        <position position="1"/>
    </location>
</feature>
<proteinExistence type="predicted"/>
<sequence>LWYHRLAASRDGWWGSRPPSSCSWAAQLVGKPQLPPHLPSRVEEEEGRRCNWILRDKLVIKINRLLRRASLPPHPLRLLLSDERGKIDLVLLVKLENGEDDIVDLTEAGSLPPHPRRESTSEREPADLRMVTRSLPSSPTSAFVWRGSLPSRETTLESTRKD</sequence>